<dbReference type="GO" id="GO:0003676">
    <property type="term" value="F:nucleic acid binding"/>
    <property type="evidence" value="ECO:0007669"/>
    <property type="project" value="InterPro"/>
</dbReference>
<sequence length="963" mass="110806">VSFSGYSMETAAADTTNVVSCTTDNPAVSEKLESTPKVEEKKLTKAEKKLKYGQGGEMGEEVNIWRDLLKGLLAPADKAPRDPEEEKEANELAESALFEIFGGADNPYRAVFDIYTVFADREKYKRLHKFLFNKFEVWIDKCSTPEKRDQWLTNDFKIETMEKIVKKGTGQLENLLRIFHLKEADVTDLVTQKIQELCNVQTRQQFGEAMKLAHHFDLHEKFNIEMFLIPQLLKNKQDDVEKFVKGHHGVTRALIRFLDDMVEQTDNYKMSVLQPYVDRKILTSEIAYQFINGKKIPNMLKKLVSSDFGMDESAAPNYESKKTKDKLRYLLFDRDSTDGSFTTTIFDHVKTHIKKGSRMSRDVIIALFDRIDKREKTEDKQTYYDEAEMWMLFYELQPSQFFGNIKAHFTNTPGWRERATQMLAKYDTGDASSSDNNTLSDGTPIHWIDKWEEVEGMLYDIAYLGKDGIIGIDSEFRSTTNNKQEIALLQISSINRVYLVDFERLHNLLSTTQWTSFTSRLFGGSHMKIGFDMLSDIKAYQCTIPFLTEELQKTMTRVVCLKRLTNDLLDLDPTILHLSQSTSWKKRMEEGKNPIEDTQRAIKLSDLVEVVLNTHLDKSLQKSNWSLRPLRRDQLIYAATDANILIKLFIKFGELTKEKGYDYEERVRMIENDLNERKEDKTEKKKKAKMTEEDYALLVESVNAATLSANGHEGTPKSFITDSMFAGLGKHLRRLGVDVIFADSKEQLIRKGRENPSRIILSYGKNINEYKEMFNGRVLVVGNGMSAQDQVKRVVNEFKIKLSPVDVFTRCMLCNGDQFVMVPSIVLQALFARHNKIDEDYEDEIFDPVPFKEKIEKATPSHYGGFGCELEEYDKAEERFIVKCTNGVVDIYNILVIADANPNPVEVTWKKVTPEVVESERPFYYLCGKCGKVYWDGTHGKRYKSFADEVCAASSSDQSVIHE</sequence>
<keyword evidence="4" id="KW-1185">Reference proteome</keyword>
<organism evidence="3 4">
    <name type="scientific">Pristionchus entomophagus</name>
    <dbReference type="NCBI Taxonomy" id="358040"/>
    <lineage>
        <taxon>Eukaryota</taxon>
        <taxon>Metazoa</taxon>
        <taxon>Ecdysozoa</taxon>
        <taxon>Nematoda</taxon>
        <taxon>Chromadorea</taxon>
        <taxon>Rhabditida</taxon>
        <taxon>Rhabditina</taxon>
        <taxon>Diplogasteromorpha</taxon>
        <taxon>Diplogasteroidea</taxon>
        <taxon>Neodiplogasteridae</taxon>
        <taxon>Pristionchus</taxon>
    </lineage>
</organism>
<dbReference type="Gene3D" id="3.30.420.10">
    <property type="entry name" value="Ribonuclease H-like superfamily/Ribonuclease H"/>
    <property type="match status" value="1"/>
</dbReference>
<proteinExistence type="predicted"/>
<dbReference type="GO" id="GO:0006139">
    <property type="term" value="P:nucleobase-containing compound metabolic process"/>
    <property type="evidence" value="ECO:0007669"/>
    <property type="project" value="InterPro"/>
</dbReference>
<dbReference type="SUPFAM" id="SSF53098">
    <property type="entry name" value="Ribonuclease H-like"/>
    <property type="match status" value="1"/>
</dbReference>
<dbReference type="SMART" id="SM00474">
    <property type="entry name" value="35EXOc"/>
    <property type="match status" value="1"/>
</dbReference>
<dbReference type="GO" id="GO:0008408">
    <property type="term" value="F:3'-5' exonuclease activity"/>
    <property type="evidence" value="ECO:0007669"/>
    <property type="project" value="InterPro"/>
</dbReference>
<protein>
    <recommendedName>
        <fullName evidence="2">3'-5' exonuclease domain-containing protein</fullName>
    </recommendedName>
</protein>
<dbReference type="Pfam" id="PF01927">
    <property type="entry name" value="Mut7-C"/>
    <property type="match status" value="1"/>
</dbReference>
<dbReference type="AlphaFoldDB" id="A0AAV5SLP3"/>
<feature type="compositionally biased region" description="Polar residues" evidence="1">
    <location>
        <begin position="1"/>
        <end position="26"/>
    </location>
</feature>
<gene>
    <name evidence="3" type="ORF">PENTCL1PPCAC_6341</name>
</gene>
<feature type="compositionally biased region" description="Basic and acidic residues" evidence="1">
    <location>
        <begin position="30"/>
        <end position="40"/>
    </location>
</feature>
<feature type="region of interest" description="Disordered" evidence="1">
    <location>
        <begin position="1"/>
        <end position="40"/>
    </location>
</feature>
<evidence type="ECO:0000259" key="2">
    <source>
        <dbReference type="SMART" id="SM00474"/>
    </source>
</evidence>
<dbReference type="Pfam" id="PF01612">
    <property type="entry name" value="DNA_pol_A_exo1"/>
    <property type="match status" value="1"/>
</dbReference>
<dbReference type="InterPro" id="IPR052408">
    <property type="entry name" value="Exonuclease_MUT-7-like"/>
</dbReference>
<evidence type="ECO:0000313" key="4">
    <source>
        <dbReference type="Proteomes" id="UP001432027"/>
    </source>
</evidence>
<feature type="domain" description="3'-5' exonuclease" evidence="2">
    <location>
        <begin position="445"/>
        <end position="657"/>
    </location>
</feature>
<dbReference type="Proteomes" id="UP001432027">
    <property type="component" value="Unassembled WGS sequence"/>
</dbReference>
<accession>A0AAV5SLP3</accession>
<reference evidence="3" key="1">
    <citation type="submission" date="2023-10" db="EMBL/GenBank/DDBJ databases">
        <title>Genome assembly of Pristionchus species.</title>
        <authorList>
            <person name="Yoshida K."/>
            <person name="Sommer R.J."/>
        </authorList>
    </citation>
    <scope>NUCLEOTIDE SEQUENCE</scope>
    <source>
        <strain evidence="3">RS0144</strain>
    </source>
</reference>
<dbReference type="EMBL" id="BTSX01000002">
    <property type="protein sequence ID" value="GMS84166.1"/>
    <property type="molecule type" value="Genomic_DNA"/>
</dbReference>
<evidence type="ECO:0000313" key="3">
    <source>
        <dbReference type="EMBL" id="GMS84166.1"/>
    </source>
</evidence>
<dbReference type="InterPro" id="IPR036397">
    <property type="entry name" value="RNaseH_sf"/>
</dbReference>
<dbReference type="InterPro" id="IPR012337">
    <property type="entry name" value="RNaseH-like_sf"/>
</dbReference>
<name>A0AAV5SLP3_9BILA</name>
<feature type="non-terminal residue" evidence="3">
    <location>
        <position position="1"/>
    </location>
</feature>
<evidence type="ECO:0000256" key="1">
    <source>
        <dbReference type="SAM" id="MobiDB-lite"/>
    </source>
</evidence>
<dbReference type="PANTHER" id="PTHR47765:SF2">
    <property type="entry name" value="EXONUCLEASE MUT-7 HOMOLOG"/>
    <property type="match status" value="1"/>
</dbReference>
<dbReference type="InterPro" id="IPR002562">
    <property type="entry name" value="3'-5'_exonuclease_dom"/>
</dbReference>
<comment type="caution">
    <text evidence="3">The sequence shown here is derived from an EMBL/GenBank/DDBJ whole genome shotgun (WGS) entry which is preliminary data.</text>
</comment>
<dbReference type="InterPro" id="IPR002782">
    <property type="entry name" value="Mut7-C_RNAse_dom"/>
</dbReference>
<dbReference type="PANTHER" id="PTHR47765">
    <property type="entry name" value="3'-5' EXONUCLEASE DOMAIN-CONTAINING PROTEIN"/>
    <property type="match status" value="1"/>
</dbReference>